<evidence type="ECO:0000259" key="3">
    <source>
        <dbReference type="PROSITE" id="PS50835"/>
    </source>
</evidence>
<feature type="domain" description="Ig-like" evidence="3">
    <location>
        <begin position="19"/>
        <end position="113"/>
    </location>
</feature>
<keyword evidence="2" id="KW-0732">Signal</keyword>
<feature type="signal peptide" evidence="2">
    <location>
        <begin position="1"/>
        <end position="24"/>
    </location>
</feature>
<dbReference type="InterPro" id="IPR036179">
    <property type="entry name" value="Ig-like_dom_sf"/>
</dbReference>
<gene>
    <name evidence="4" type="ORF">PLEPLA_LOCUS46782</name>
</gene>
<dbReference type="PANTHER" id="PTHR11422">
    <property type="entry name" value="T-CELL SURFACE GLYCOPROTEIN CD4"/>
    <property type="match status" value="1"/>
</dbReference>
<dbReference type="Proteomes" id="UP001153269">
    <property type="component" value="Unassembled WGS sequence"/>
</dbReference>
<dbReference type="Gene3D" id="2.60.40.10">
    <property type="entry name" value="Immunoglobulins"/>
    <property type="match status" value="2"/>
</dbReference>
<feature type="transmembrane region" description="Helical" evidence="1">
    <location>
        <begin position="237"/>
        <end position="258"/>
    </location>
</feature>
<dbReference type="InterPro" id="IPR003599">
    <property type="entry name" value="Ig_sub"/>
</dbReference>
<dbReference type="SMART" id="SM00409">
    <property type="entry name" value="IG"/>
    <property type="match status" value="1"/>
</dbReference>
<keyword evidence="1" id="KW-1133">Transmembrane helix</keyword>
<sequence length="323" mass="36059">MDEIKRIKISLHLLLVLIPFTALADQFPSLIIRAGAEVTLPCHNVRDDYVNCGATDWVFYDSETNGSPHLFVKGQLIASVISKSKANRLRLAANCSLVIREITAEDAGDYICRQFVLTDENHEVFISVVNVTEQERTDEVTLNCSVSTFKTSDLTVKWLFMNMDVDENNKELRTSQSRHSATVSFSKSHSVYKMKNYGSLTCKVKDGYTEETFAFIPPSSEGKNKPAPGNNEMTTDWWWYIRLVVGCVTIVILVGILIKWRGNKIQARDDAVAYSTGEAPSSSTGPSADPSSLNANLFGRSDCLCPGSCPRVPAEIHRFRRYL</sequence>
<dbReference type="AlphaFoldDB" id="A0A9N7VTD0"/>
<keyword evidence="1" id="KW-0472">Membrane</keyword>
<dbReference type="InterPro" id="IPR013783">
    <property type="entry name" value="Ig-like_fold"/>
</dbReference>
<comment type="caution">
    <text evidence="4">The sequence shown here is derived from an EMBL/GenBank/DDBJ whole genome shotgun (WGS) entry which is preliminary data.</text>
</comment>
<dbReference type="InterPro" id="IPR007110">
    <property type="entry name" value="Ig-like_dom"/>
</dbReference>
<dbReference type="GO" id="GO:0035723">
    <property type="term" value="P:interleukin-15-mediated signaling pathway"/>
    <property type="evidence" value="ECO:0007669"/>
    <property type="project" value="TreeGrafter"/>
</dbReference>
<dbReference type="InterPro" id="IPR003597">
    <property type="entry name" value="Ig_C1-set"/>
</dbReference>
<dbReference type="SUPFAM" id="SSF48726">
    <property type="entry name" value="Immunoglobulin"/>
    <property type="match status" value="2"/>
</dbReference>
<dbReference type="GO" id="GO:0045121">
    <property type="term" value="C:membrane raft"/>
    <property type="evidence" value="ECO:0007669"/>
    <property type="project" value="TreeGrafter"/>
</dbReference>
<protein>
    <recommendedName>
        <fullName evidence="3">Ig-like domain-containing protein</fullName>
    </recommendedName>
</protein>
<evidence type="ECO:0000313" key="4">
    <source>
        <dbReference type="EMBL" id="CAB1458947.1"/>
    </source>
</evidence>
<feature type="chain" id="PRO_5040189138" description="Ig-like domain-containing protein" evidence="2">
    <location>
        <begin position="25"/>
        <end position="323"/>
    </location>
</feature>
<keyword evidence="5" id="KW-1185">Reference proteome</keyword>
<dbReference type="GO" id="GO:1990782">
    <property type="term" value="F:protein tyrosine kinase binding"/>
    <property type="evidence" value="ECO:0007669"/>
    <property type="project" value="TreeGrafter"/>
</dbReference>
<feature type="domain" description="Ig-like" evidence="3">
    <location>
        <begin position="138"/>
        <end position="214"/>
    </location>
</feature>
<dbReference type="GO" id="GO:0009897">
    <property type="term" value="C:external side of plasma membrane"/>
    <property type="evidence" value="ECO:0007669"/>
    <property type="project" value="TreeGrafter"/>
</dbReference>
<dbReference type="GO" id="GO:0042289">
    <property type="term" value="F:MHC class II protein binding"/>
    <property type="evidence" value="ECO:0007669"/>
    <property type="project" value="TreeGrafter"/>
</dbReference>
<proteinExistence type="predicted"/>
<evidence type="ECO:0000256" key="2">
    <source>
        <dbReference type="SAM" id="SignalP"/>
    </source>
</evidence>
<evidence type="ECO:0000256" key="1">
    <source>
        <dbReference type="SAM" id="Phobius"/>
    </source>
</evidence>
<dbReference type="GO" id="GO:0070374">
    <property type="term" value="P:positive regulation of ERK1 and ERK2 cascade"/>
    <property type="evidence" value="ECO:0007669"/>
    <property type="project" value="TreeGrafter"/>
</dbReference>
<evidence type="ECO:0000313" key="5">
    <source>
        <dbReference type="Proteomes" id="UP001153269"/>
    </source>
</evidence>
<keyword evidence="1" id="KW-0812">Transmembrane</keyword>
<name>A0A9N7VTD0_PLEPL</name>
<dbReference type="PANTHER" id="PTHR11422:SF5">
    <property type="entry name" value="DIVERSE IMMUNOGLOBULIN DOMAIN-CONTAINING PROTEIN 1.1 ISOFORM X1-RELATED"/>
    <property type="match status" value="1"/>
</dbReference>
<dbReference type="EMBL" id="CADEAL010004408">
    <property type="protein sequence ID" value="CAB1458947.1"/>
    <property type="molecule type" value="Genomic_DNA"/>
</dbReference>
<reference evidence="4" key="1">
    <citation type="submission" date="2020-03" db="EMBL/GenBank/DDBJ databases">
        <authorList>
            <person name="Weist P."/>
        </authorList>
    </citation>
    <scope>NUCLEOTIDE SEQUENCE</scope>
</reference>
<dbReference type="PROSITE" id="PS50835">
    <property type="entry name" value="IG_LIKE"/>
    <property type="match status" value="2"/>
</dbReference>
<dbReference type="Pfam" id="PF07654">
    <property type="entry name" value="C1-set"/>
    <property type="match status" value="1"/>
</dbReference>
<organism evidence="4 5">
    <name type="scientific">Pleuronectes platessa</name>
    <name type="common">European plaice</name>
    <dbReference type="NCBI Taxonomy" id="8262"/>
    <lineage>
        <taxon>Eukaryota</taxon>
        <taxon>Metazoa</taxon>
        <taxon>Chordata</taxon>
        <taxon>Craniata</taxon>
        <taxon>Vertebrata</taxon>
        <taxon>Euteleostomi</taxon>
        <taxon>Actinopterygii</taxon>
        <taxon>Neopterygii</taxon>
        <taxon>Teleostei</taxon>
        <taxon>Neoteleostei</taxon>
        <taxon>Acanthomorphata</taxon>
        <taxon>Carangaria</taxon>
        <taxon>Pleuronectiformes</taxon>
        <taxon>Pleuronectoidei</taxon>
        <taxon>Pleuronectidae</taxon>
        <taxon>Pleuronectes</taxon>
    </lineage>
</organism>
<accession>A0A9N7VTD0</accession>
<dbReference type="GO" id="GO:0042110">
    <property type="term" value="P:T cell activation"/>
    <property type="evidence" value="ECO:0007669"/>
    <property type="project" value="TreeGrafter"/>
</dbReference>